<name>A0A1R3JZ32_9ROSI</name>
<protein>
    <submittedName>
        <fullName evidence="1">Fanconi anemia group A protein isoform 2</fullName>
    </submittedName>
</protein>
<dbReference type="EMBL" id="AWUE01014982">
    <property type="protein sequence ID" value="OMP00082.1"/>
    <property type="molecule type" value="Genomic_DNA"/>
</dbReference>
<sequence length="50" mass="5502">MAPNSPKIAPDAPTDTRVCFFRAAERADIKLPPKPESTYKSPILTANIFN</sequence>
<organism evidence="1 2">
    <name type="scientific">Corchorus olitorius</name>
    <dbReference type="NCBI Taxonomy" id="93759"/>
    <lineage>
        <taxon>Eukaryota</taxon>
        <taxon>Viridiplantae</taxon>
        <taxon>Streptophyta</taxon>
        <taxon>Embryophyta</taxon>
        <taxon>Tracheophyta</taxon>
        <taxon>Spermatophyta</taxon>
        <taxon>Magnoliopsida</taxon>
        <taxon>eudicotyledons</taxon>
        <taxon>Gunneridae</taxon>
        <taxon>Pentapetalae</taxon>
        <taxon>rosids</taxon>
        <taxon>malvids</taxon>
        <taxon>Malvales</taxon>
        <taxon>Malvaceae</taxon>
        <taxon>Grewioideae</taxon>
        <taxon>Apeibeae</taxon>
        <taxon>Corchorus</taxon>
    </lineage>
</organism>
<proteinExistence type="predicted"/>
<dbReference type="AlphaFoldDB" id="A0A1R3JZ32"/>
<evidence type="ECO:0000313" key="1">
    <source>
        <dbReference type="EMBL" id="OMP00082.1"/>
    </source>
</evidence>
<comment type="caution">
    <text evidence="1">The sequence shown here is derived from an EMBL/GenBank/DDBJ whole genome shotgun (WGS) entry which is preliminary data.</text>
</comment>
<gene>
    <name evidence="1" type="ORF">COLO4_12933</name>
</gene>
<reference evidence="2" key="1">
    <citation type="submission" date="2013-09" db="EMBL/GenBank/DDBJ databases">
        <title>Corchorus olitorius genome sequencing.</title>
        <authorList>
            <person name="Alam M."/>
            <person name="Haque M.S."/>
            <person name="Islam M.S."/>
            <person name="Emdad E.M."/>
            <person name="Islam M.M."/>
            <person name="Ahmed B."/>
            <person name="Halim A."/>
            <person name="Hossen Q.M.M."/>
            <person name="Hossain M.Z."/>
            <person name="Ahmed R."/>
            <person name="Khan M.M."/>
            <person name="Islam R."/>
            <person name="Rashid M.M."/>
            <person name="Khan S.A."/>
            <person name="Rahman M.S."/>
            <person name="Alam M."/>
            <person name="Yahiya A.S."/>
            <person name="Khan M.S."/>
            <person name="Azam M.S."/>
            <person name="Haque T."/>
            <person name="Lashkar M.Z.H."/>
            <person name="Akhand A.I."/>
            <person name="Morshed G."/>
            <person name="Roy S."/>
            <person name="Uddin K.S."/>
            <person name="Rabeya T."/>
            <person name="Hossain A.S."/>
            <person name="Chowdhury A."/>
            <person name="Snigdha A.R."/>
            <person name="Mortoza M.S."/>
            <person name="Matin S.A."/>
            <person name="Hoque S.M.E."/>
            <person name="Islam M.K."/>
            <person name="Roy D.K."/>
            <person name="Haider R."/>
            <person name="Moosa M.M."/>
            <person name="Elias S.M."/>
            <person name="Hasan A.M."/>
            <person name="Jahan S."/>
            <person name="Shafiuddin M."/>
            <person name="Mahmood N."/>
            <person name="Shommy N.S."/>
        </authorList>
    </citation>
    <scope>NUCLEOTIDE SEQUENCE [LARGE SCALE GENOMIC DNA]</scope>
    <source>
        <strain evidence="2">cv. O-4</strain>
    </source>
</reference>
<accession>A0A1R3JZ32</accession>
<dbReference type="Proteomes" id="UP000187203">
    <property type="component" value="Unassembled WGS sequence"/>
</dbReference>
<evidence type="ECO:0000313" key="2">
    <source>
        <dbReference type="Proteomes" id="UP000187203"/>
    </source>
</evidence>
<keyword evidence="2" id="KW-1185">Reference proteome</keyword>